<comment type="caution">
    <text evidence="5">The sequence shown here is derived from an EMBL/GenBank/DDBJ whole genome shotgun (WGS) entry which is preliminary data.</text>
</comment>
<dbReference type="GO" id="GO:0004672">
    <property type="term" value="F:protein kinase activity"/>
    <property type="evidence" value="ECO:0007669"/>
    <property type="project" value="InterPro"/>
</dbReference>
<dbReference type="InterPro" id="IPR000719">
    <property type="entry name" value="Prot_kinase_dom"/>
</dbReference>
<evidence type="ECO:0000259" key="4">
    <source>
        <dbReference type="PROSITE" id="PS50011"/>
    </source>
</evidence>
<name>A0A2G2YSC6_CAPAN</name>
<gene>
    <name evidence="5" type="ORF">T459_23428</name>
</gene>
<dbReference type="Proteomes" id="UP000222542">
    <property type="component" value="Unassembled WGS sequence"/>
</dbReference>
<sequence>MKLKYYLYHDCVPPIVHRDFKAQNLLSGNSYEPCLAYFGLARLVKEGNTSISANLQFARSYGYFAPGKRTQVSKPARTSMRNKSKSSVIIDGEFNETIGEKCGYEEYPAQLLLCDKCDLTVMMVPVDSGGCGCGCDVTLLDVSS</sequence>
<evidence type="ECO:0000313" key="5">
    <source>
        <dbReference type="EMBL" id="PHT72643.1"/>
    </source>
</evidence>
<evidence type="ECO:0000256" key="2">
    <source>
        <dbReference type="ARBA" id="ARBA00022737"/>
    </source>
</evidence>
<evidence type="ECO:0000256" key="1">
    <source>
        <dbReference type="ARBA" id="ARBA00022614"/>
    </source>
</evidence>
<evidence type="ECO:0000256" key="3">
    <source>
        <dbReference type="ARBA" id="ARBA00023180"/>
    </source>
</evidence>
<dbReference type="InterPro" id="IPR050647">
    <property type="entry name" value="Plant_LRR-RLKs"/>
</dbReference>
<dbReference type="Gramene" id="PHT72643">
    <property type="protein sequence ID" value="PHT72643"/>
    <property type="gene ID" value="T459_23428"/>
</dbReference>
<dbReference type="PANTHER" id="PTHR48056:SF43">
    <property type="entry name" value="LRR RECEPTOR-LIKE SERINE_THREONINE-PROTEIN KINASE"/>
    <property type="match status" value="1"/>
</dbReference>
<proteinExistence type="predicted"/>
<keyword evidence="6" id="KW-1185">Reference proteome</keyword>
<dbReference type="STRING" id="4072.A0A2G2YSC6"/>
<dbReference type="EMBL" id="AYRZ02000009">
    <property type="protein sequence ID" value="PHT72643.1"/>
    <property type="molecule type" value="Genomic_DNA"/>
</dbReference>
<dbReference type="PANTHER" id="PTHR48056">
    <property type="entry name" value="LRR RECEPTOR-LIKE SERINE/THREONINE-PROTEIN KINASE-RELATED"/>
    <property type="match status" value="1"/>
</dbReference>
<dbReference type="InterPro" id="IPR011009">
    <property type="entry name" value="Kinase-like_dom_sf"/>
</dbReference>
<protein>
    <recommendedName>
        <fullName evidence="4">Protein kinase domain-containing protein</fullName>
    </recommendedName>
</protein>
<dbReference type="Gene3D" id="1.10.510.10">
    <property type="entry name" value="Transferase(Phosphotransferase) domain 1"/>
    <property type="match status" value="1"/>
</dbReference>
<keyword evidence="1" id="KW-0433">Leucine-rich repeat</keyword>
<dbReference type="AlphaFoldDB" id="A0A2G2YSC6"/>
<dbReference type="SUPFAM" id="SSF56112">
    <property type="entry name" value="Protein kinase-like (PK-like)"/>
    <property type="match status" value="1"/>
</dbReference>
<reference evidence="5 6" key="2">
    <citation type="journal article" date="2017" name="Genome Biol.">
        <title>New reference genome sequences of hot pepper reveal the massive evolution of plant disease-resistance genes by retroduplication.</title>
        <authorList>
            <person name="Kim S."/>
            <person name="Park J."/>
            <person name="Yeom S.I."/>
            <person name="Kim Y.M."/>
            <person name="Seo E."/>
            <person name="Kim K.T."/>
            <person name="Kim M.S."/>
            <person name="Lee J.M."/>
            <person name="Cheong K."/>
            <person name="Shin H.S."/>
            <person name="Kim S.B."/>
            <person name="Han K."/>
            <person name="Lee J."/>
            <person name="Park M."/>
            <person name="Lee H.A."/>
            <person name="Lee H.Y."/>
            <person name="Lee Y."/>
            <person name="Oh S."/>
            <person name="Lee J.H."/>
            <person name="Choi E."/>
            <person name="Choi E."/>
            <person name="Lee S.E."/>
            <person name="Jeon J."/>
            <person name="Kim H."/>
            <person name="Choi G."/>
            <person name="Song H."/>
            <person name="Lee J."/>
            <person name="Lee S.C."/>
            <person name="Kwon J.K."/>
            <person name="Lee H.Y."/>
            <person name="Koo N."/>
            <person name="Hong Y."/>
            <person name="Kim R.W."/>
            <person name="Kang W.H."/>
            <person name="Huh J.H."/>
            <person name="Kang B.C."/>
            <person name="Yang T.J."/>
            <person name="Lee Y.H."/>
            <person name="Bennetzen J.L."/>
            <person name="Choi D."/>
        </authorList>
    </citation>
    <scope>NUCLEOTIDE SEQUENCE [LARGE SCALE GENOMIC DNA]</scope>
    <source>
        <strain evidence="6">cv. CM334</strain>
    </source>
</reference>
<keyword evidence="3" id="KW-0325">Glycoprotein</keyword>
<evidence type="ECO:0000313" key="6">
    <source>
        <dbReference type="Proteomes" id="UP000222542"/>
    </source>
</evidence>
<dbReference type="GO" id="GO:0005524">
    <property type="term" value="F:ATP binding"/>
    <property type="evidence" value="ECO:0007669"/>
    <property type="project" value="InterPro"/>
</dbReference>
<dbReference type="PROSITE" id="PS50011">
    <property type="entry name" value="PROTEIN_KINASE_DOM"/>
    <property type="match status" value="1"/>
</dbReference>
<organism evidence="5 6">
    <name type="scientific">Capsicum annuum</name>
    <name type="common">Capsicum pepper</name>
    <dbReference type="NCBI Taxonomy" id="4072"/>
    <lineage>
        <taxon>Eukaryota</taxon>
        <taxon>Viridiplantae</taxon>
        <taxon>Streptophyta</taxon>
        <taxon>Embryophyta</taxon>
        <taxon>Tracheophyta</taxon>
        <taxon>Spermatophyta</taxon>
        <taxon>Magnoliopsida</taxon>
        <taxon>eudicotyledons</taxon>
        <taxon>Gunneridae</taxon>
        <taxon>Pentapetalae</taxon>
        <taxon>asterids</taxon>
        <taxon>lamiids</taxon>
        <taxon>Solanales</taxon>
        <taxon>Solanaceae</taxon>
        <taxon>Solanoideae</taxon>
        <taxon>Capsiceae</taxon>
        <taxon>Capsicum</taxon>
    </lineage>
</organism>
<accession>A0A2G2YSC6</accession>
<keyword evidence="2" id="KW-0677">Repeat</keyword>
<feature type="domain" description="Protein kinase" evidence="4">
    <location>
        <begin position="1"/>
        <end position="144"/>
    </location>
</feature>
<reference evidence="5 6" key="1">
    <citation type="journal article" date="2014" name="Nat. Genet.">
        <title>Genome sequence of the hot pepper provides insights into the evolution of pungency in Capsicum species.</title>
        <authorList>
            <person name="Kim S."/>
            <person name="Park M."/>
            <person name="Yeom S.I."/>
            <person name="Kim Y.M."/>
            <person name="Lee J.M."/>
            <person name="Lee H.A."/>
            <person name="Seo E."/>
            <person name="Choi J."/>
            <person name="Cheong K."/>
            <person name="Kim K.T."/>
            <person name="Jung K."/>
            <person name="Lee G.W."/>
            <person name="Oh S.K."/>
            <person name="Bae C."/>
            <person name="Kim S.B."/>
            <person name="Lee H.Y."/>
            <person name="Kim S.Y."/>
            <person name="Kim M.S."/>
            <person name="Kang B.C."/>
            <person name="Jo Y.D."/>
            <person name="Yang H.B."/>
            <person name="Jeong H.J."/>
            <person name="Kang W.H."/>
            <person name="Kwon J.K."/>
            <person name="Shin C."/>
            <person name="Lim J.Y."/>
            <person name="Park J.H."/>
            <person name="Huh J.H."/>
            <person name="Kim J.S."/>
            <person name="Kim B.D."/>
            <person name="Cohen O."/>
            <person name="Paran I."/>
            <person name="Suh M.C."/>
            <person name="Lee S.B."/>
            <person name="Kim Y.K."/>
            <person name="Shin Y."/>
            <person name="Noh S.J."/>
            <person name="Park J."/>
            <person name="Seo Y.S."/>
            <person name="Kwon S.Y."/>
            <person name="Kim H.A."/>
            <person name="Park J.M."/>
            <person name="Kim H.J."/>
            <person name="Choi S.B."/>
            <person name="Bosland P.W."/>
            <person name="Reeves G."/>
            <person name="Jo S.H."/>
            <person name="Lee B.W."/>
            <person name="Cho H.T."/>
            <person name="Choi H.S."/>
            <person name="Lee M.S."/>
            <person name="Yu Y."/>
            <person name="Do Choi Y."/>
            <person name="Park B.S."/>
            <person name="van Deynze A."/>
            <person name="Ashrafi H."/>
            <person name="Hill T."/>
            <person name="Kim W.T."/>
            <person name="Pai H.S."/>
            <person name="Ahn H.K."/>
            <person name="Yeam I."/>
            <person name="Giovannoni J.J."/>
            <person name="Rose J.K."/>
            <person name="Sorensen I."/>
            <person name="Lee S.J."/>
            <person name="Kim R.W."/>
            <person name="Choi I.Y."/>
            <person name="Choi B.S."/>
            <person name="Lim J.S."/>
            <person name="Lee Y.H."/>
            <person name="Choi D."/>
        </authorList>
    </citation>
    <scope>NUCLEOTIDE SEQUENCE [LARGE SCALE GENOMIC DNA]</scope>
    <source>
        <strain evidence="6">cv. CM334</strain>
    </source>
</reference>